<dbReference type="Proteomes" id="UP001241377">
    <property type="component" value="Unassembled WGS sequence"/>
</dbReference>
<evidence type="ECO:0000313" key="1">
    <source>
        <dbReference type="EMBL" id="KAJ9102250.1"/>
    </source>
</evidence>
<accession>A0ACC2VS48</accession>
<organism evidence="1 2">
    <name type="scientific">Naganishia cerealis</name>
    <dbReference type="NCBI Taxonomy" id="610337"/>
    <lineage>
        <taxon>Eukaryota</taxon>
        <taxon>Fungi</taxon>
        <taxon>Dikarya</taxon>
        <taxon>Basidiomycota</taxon>
        <taxon>Agaricomycotina</taxon>
        <taxon>Tremellomycetes</taxon>
        <taxon>Filobasidiales</taxon>
        <taxon>Filobasidiaceae</taxon>
        <taxon>Naganishia</taxon>
    </lineage>
</organism>
<reference evidence="1" key="1">
    <citation type="submission" date="2023-04" db="EMBL/GenBank/DDBJ databases">
        <title>Draft Genome sequencing of Naganishia species isolated from polar environments using Oxford Nanopore Technology.</title>
        <authorList>
            <person name="Leo P."/>
            <person name="Venkateswaran K."/>
        </authorList>
    </citation>
    <scope>NUCLEOTIDE SEQUENCE</scope>
    <source>
        <strain evidence="1">MNA-CCFEE 5261</strain>
    </source>
</reference>
<protein>
    <submittedName>
        <fullName evidence="1">Uncharacterized protein</fullName>
    </submittedName>
</protein>
<keyword evidence="2" id="KW-1185">Reference proteome</keyword>
<comment type="caution">
    <text evidence="1">The sequence shown here is derived from an EMBL/GenBank/DDBJ whole genome shotgun (WGS) entry which is preliminary data.</text>
</comment>
<proteinExistence type="predicted"/>
<name>A0ACC2VS48_9TREE</name>
<gene>
    <name evidence="1" type="ORF">QFC19_004795</name>
</gene>
<sequence>MITALAELTERGTPEAYYEITQDLTSIKQEMAAIRSTFEQSREAPNTSSPVKESISLADVKKFIGSTFDDLMQASSRRSNLNQQLVDRKIGLETAVLQFERSRVGMDNRVATSAASALVWMKVTPPRLNPIIQNVMKGIKNEPNSRMQKRAANAIAVFIENCLDPKTALPAAPVSKIVNNLASFLCQDPVRTPSFTVLGTISGIYALQEERKLAESRKAMADTAQYAGVTFDEKANAACAGDGAERALEAISNLFKDDLFEKVPRLFEIVSAALSGAHTQNWNDLSTEKGQDVIDCLTVLQALVPCVSPGLHGQLSSLLLPLLDVLCAPRAILRNVAAKTLATMCETMPTFGMLFIIEKVLPMLGDAVNEVNRSGAMEAIYLLGRMSDGSSDIRLLATSVFATLIKLMPLEEGIPDPEGLPPKLLTHREKEREFLKQLMNNRKVDPYVIPVHIKAELRPYQRDGVSWLAFLAKYQLHGILCDDMGLGKSLQTICIISSKHHERRLLCNSTGSPNLQPLQSLIVCPPTLIGHWFHEILKFSDNLRPFKYFGSTKDRESLRGQISQHDVIITSYEVIRADIDTLKQIPFLYCVLDEGHTIKNGKSKLSIAIKTLQSNHRIILSGTPIQNNVLELWNLFDFLMPGFLGSEKQFNDRFSKPILANREGKASSKQSEAATLALDALHKQVLPFLLRRLKEDVLDDLPPKIIQDYYCELSSVQKLLYDEFHSSRAVKEIQEVIVQDTDSLKTDNAEPQKHVFQTLQFLRKLCNHPLLAVNQDVALYRKKVQEAWLKDKEHTPKDPLDLAHCPKLVALRQLLLDCGIGHDLNGADDLSAIDTTANHRVLIFAQTKQMLDIIQHELFAKAMPSVSFMRLDGSTEPLSRHDIVQTFNNDPSVDVLLLTTSVGGLGLTLTGADTVIFIDHDWNPMKDAQAMDRAHRIGQKKVVNVYRLITRGTLEEKIMSLQKFKLNIANTVVNEQNSGLGTMNTDQLLDLFDADTGDDNKRDQPQKRDQAAKSHALEGYVKSSVQPPSAVSD</sequence>
<evidence type="ECO:0000313" key="2">
    <source>
        <dbReference type="Proteomes" id="UP001241377"/>
    </source>
</evidence>
<dbReference type="EMBL" id="JASBWR010000052">
    <property type="protein sequence ID" value="KAJ9102250.1"/>
    <property type="molecule type" value="Genomic_DNA"/>
</dbReference>